<accession>F7WZ05</accession>
<keyword evidence="2" id="KW-0699">rRNA-binding</keyword>
<dbReference type="GO" id="GO:0016787">
    <property type="term" value="F:hydrolase activity"/>
    <property type="evidence" value="ECO:0007669"/>
    <property type="project" value="UniProtKB-KW"/>
</dbReference>
<evidence type="ECO:0000256" key="2">
    <source>
        <dbReference type="ARBA" id="ARBA00022730"/>
    </source>
</evidence>
<dbReference type="InterPro" id="IPR022990">
    <property type="entry name" value="SmrB-like"/>
</dbReference>
<name>F7WZ05_9GAMM</name>
<keyword evidence="3" id="KW-0255">Endonuclease</keyword>
<dbReference type="Proteomes" id="UP000006811">
    <property type="component" value="Chromosome"/>
</dbReference>
<dbReference type="GO" id="GO:0004519">
    <property type="term" value="F:endonuclease activity"/>
    <property type="evidence" value="ECO:0007669"/>
    <property type="project" value="UniProtKB-KW"/>
</dbReference>
<keyword evidence="5" id="KW-0694">RNA-binding</keyword>
<keyword evidence="4" id="KW-0378">Hydrolase</keyword>
<dbReference type="Pfam" id="PF01713">
    <property type="entry name" value="Smr"/>
    <property type="match status" value="1"/>
</dbReference>
<evidence type="ECO:0000256" key="3">
    <source>
        <dbReference type="ARBA" id="ARBA00022759"/>
    </source>
</evidence>
<dbReference type="AlphaFoldDB" id="F7WZ05"/>
<evidence type="ECO:0000256" key="1">
    <source>
        <dbReference type="ARBA" id="ARBA00022722"/>
    </source>
</evidence>
<feature type="domain" description="Smr" evidence="6">
    <location>
        <begin position="115"/>
        <end position="190"/>
    </location>
</feature>
<dbReference type="STRING" id="261317.BCTU_063"/>
<reference evidence="7 8" key="1">
    <citation type="journal article" date="2011" name="Appl. Environ. Microbiol.">
        <title>The genome of Buchnera aphidicola from the aphid Cinara tujafilina provides new clues about the evolutionary history of metabolic losses in bacterial endosymbionts.</title>
        <authorList>
            <person name="Lamelas A."/>
            <person name="Gosalbes M.J."/>
            <person name="Moya A."/>
            <person name="Latorre A."/>
        </authorList>
    </citation>
    <scope>NUCLEOTIDE SEQUENCE [LARGE SCALE GENOMIC DNA]</scope>
    <source>
        <strain evidence="8">Cinara tujafilina</strain>
    </source>
</reference>
<dbReference type="InterPro" id="IPR036063">
    <property type="entry name" value="Smr_dom_sf"/>
</dbReference>
<evidence type="ECO:0000259" key="6">
    <source>
        <dbReference type="PROSITE" id="PS50828"/>
    </source>
</evidence>
<proteinExistence type="predicted"/>
<dbReference type="SUPFAM" id="SSF160443">
    <property type="entry name" value="SMR domain-like"/>
    <property type="match status" value="1"/>
</dbReference>
<evidence type="ECO:0000256" key="5">
    <source>
        <dbReference type="ARBA" id="ARBA00022884"/>
    </source>
</evidence>
<dbReference type="OrthoDB" id="5795446at2"/>
<dbReference type="SMART" id="SM00463">
    <property type="entry name" value="SMR"/>
    <property type="match status" value="1"/>
</dbReference>
<dbReference type="HOGENOM" id="CLU_055978_4_0_6"/>
<evidence type="ECO:0000256" key="4">
    <source>
        <dbReference type="ARBA" id="ARBA00022801"/>
    </source>
</evidence>
<keyword evidence="8" id="KW-1185">Reference proteome</keyword>
<dbReference type="Gene3D" id="3.30.1370.110">
    <property type="match status" value="1"/>
</dbReference>
<protein>
    <submittedName>
        <fullName evidence="7">Putative phage-like protein</fullName>
    </submittedName>
</protein>
<evidence type="ECO:0000313" key="8">
    <source>
        <dbReference type="Proteomes" id="UP000006811"/>
    </source>
</evidence>
<dbReference type="PANTHER" id="PTHR35562:SF1">
    <property type="entry name" value="UPF0115 PROTEIN YFCN"/>
    <property type="match status" value="1"/>
</dbReference>
<dbReference type="GO" id="GO:0019843">
    <property type="term" value="F:rRNA binding"/>
    <property type="evidence" value="ECO:0007669"/>
    <property type="project" value="UniProtKB-KW"/>
</dbReference>
<dbReference type="NCBIfam" id="NF003432">
    <property type="entry name" value="PRK04946.1"/>
    <property type="match status" value="1"/>
</dbReference>
<sequence>MYLLYLINNYYGKFSNEKKNKISFKEKEFFLYHMRGVKKIKQDRVYHRPIYGKKKLQWYTRHIIEQDGHSFYFKNLTFEKPFFIREDPIFFIRKLNCNIDIKKLKNGEYIPEIILDLHGVNLYEAEKELGKLITICHQENIICASIIHGYGKRILKNQIPFWLIQHPDVIAFHQAPKTFGYDAAIFIFLQKK</sequence>
<dbReference type="eggNOG" id="COG2840">
    <property type="taxonomic scope" value="Bacteria"/>
</dbReference>
<dbReference type="PANTHER" id="PTHR35562">
    <property type="entry name" value="DNA ENDONUCLEASE SMRA-RELATED"/>
    <property type="match status" value="1"/>
</dbReference>
<evidence type="ECO:0000313" key="7">
    <source>
        <dbReference type="EMBL" id="AEH39655.1"/>
    </source>
</evidence>
<gene>
    <name evidence="7" type="primary">yfcn</name>
    <name evidence="7" type="ORF">BCTU_063</name>
</gene>
<dbReference type="InterPro" id="IPR002625">
    <property type="entry name" value="Smr_dom"/>
</dbReference>
<dbReference type="KEGG" id="baj:BCTU_063"/>
<keyword evidence="1" id="KW-0540">Nuclease</keyword>
<dbReference type="PROSITE" id="PS50828">
    <property type="entry name" value="SMR"/>
    <property type="match status" value="1"/>
</dbReference>
<dbReference type="EMBL" id="CP001817">
    <property type="protein sequence ID" value="AEH39655.1"/>
    <property type="molecule type" value="Genomic_DNA"/>
</dbReference>
<organism evidence="7 8">
    <name type="scientific">Buchnera aphidicola</name>
    <name type="common">Cinara tujafilina</name>
    <dbReference type="NCBI Taxonomy" id="261317"/>
    <lineage>
        <taxon>Bacteria</taxon>
        <taxon>Pseudomonadati</taxon>
        <taxon>Pseudomonadota</taxon>
        <taxon>Gammaproteobacteria</taxon>
        <taxon>Enterobacterales</taxon>
        <taxon>Erwiniaceae</taxon>
        <taxon>Buchnera</taxon>
    </lineage>
</organism>